<feature type="compositionally biased region" description="Polar residues" evidence="1">
    <location>
        <begin position="93"/>
        <end position="111"/>
    </location>
</feature>
<sequence length="268" mass="29284">MNSAPSVPKCSLHAFLTPSPRPLKSKRANEDVKTVKKTKVTESFAASLLSSPAPRPVRSGQYNVGRRRPPPKVKAEKPTTAKEFAVLTAAPVHNNNSPVMPPVQTQTSTITPPLLTPRPARVRKQFVPFTAYHKNDTAMLRENGFLPNSTAKHVLPLFTPPAKLRPSCPPMQQQQQQQQLQRTPPPPLLTPRSVPSSIDLMAVADLSALTVPTPYPTHPLPPPLIQSAPSIPAIDKTNLASQRLNQKRQRKSEAQELEAAHSPIVIST</sequence>
<reference evidence="3" key="1">
    <citation type="journal article" date="2023" name="Commun. Biol.">
        <title>Genome analysis of Parmales, the sister group of diatoms, reveals the evolutionary specialization of diatoms from phago-mixotrophs to photoautotrophs.</title>
        <authorList>
            <person name="Ban H."/>
            <person name="Sato S."/>
            <person name="Yoshikawa S."/>
            <person name="Yamada K."/>
            <person name="Nakamura Y."/>
            <person name="Ichinomiya M."/>
            <person name="Sato N."/>
            <person name="Blanc-Mathieu R."/>
            <person name="Endo H."/>
            <person name="Kuwata A."/>
            <person name="Ogata H."/>
        </authorList>
    </citation>
    <scope>NUCLEOTIDE SEQUENCE [LARGE SCALE GENOMIC DNA]</scope>
    <source>
        <strain evidence="3">NIES 3699</strain>
    </source>
</reference>
<dbReference type="EMBL" id="BRXX01000072">
    <property type="protein sequence ID" value="GMH87448.1"/>
    <property type="molecule type" value="Genomic_DNA"/>
</dbReference>
<evidence type="ECO:0000313" key="3">
    <source>
        <dbReference type="Proteomes" id="UP001165160"/>
    </source>
</evidence>
<feature type="region of interest" description="Disordered" evidence="1">
    <location>
        <begin position="160"/>
        <end position="189"/>
    </location>
</feature>
<evidence type="ECO:0000256" key="1">
    <source>
        <dbReference type="SAM" id="MobiDB-lite"/>
    </source>
</evidence>
<name>A0A9W7ERT0_9STRA</name>
<comment type="caution">
    <text evidence="2">The sequence shown here is derived from an EMBL/GenBank/DDBJ whole genome shotgun (WGS) entry which is preliminary data.</text>
</comment>
<evidence type="ECO:0000313" key="2">
    <source>
        <dbReference type="EMBL" id="GMH87448.1"/>
    </source>
</evidence>
<protein>
    <submittedName>
        <fullName evidence="2">Uncharacterized protein</fullName>
    </submittedName>
</protein>
<dbReference type="AlphaFoldDB" id="A0A9W7ERT0"/>
<organism evidence="2 3">
    <name type="scientific">Triparma verrucosa</name>
    <dbReference type="NCBI Taxonomy" id="1606542"/>
    <lineage>
        <taxon>Eukaryota</taxon>
        <taxon>Sar</taxon>
        <taxon>Stramenopiles</taxon>
        <taxon>Ochrophyta</taxon>
        <taxon>Bolidophyceae</taxon>
        <taxon>Parmales</taxon>
        <taxon>Triparmaceae</taxon>
        <taxon>Triparma</taxon>
    </lineage>
</organism>
<feature type="region of interest" description="Disordered" evidence="1">
    <location>
        <begin position="1"/>
        <end position="116"/>
    </location>
</feature>
<proteinExistence type="predicted"/>
<gene>
    <name evidence="2" type="ORF">TrVE_jg11577</name>
</gene>
<accession>A0A9W7ERT0</accession>
<feature type="compositionally biased region" description="Low complexity" evidence="1">
    <location>
        <begin position="170"/>
        <end position="182"/>
    </location>
</feature>
<feature type="region of interest" description="Disordered" evidence="1">
    <location>
        <begin position="243"/>
        <end position="268"/>
    </location>
</feature>
<dbReference type="Proteomes" id="UP001165160">
    <property type="component" value="Unassembled WGS sequence"/>
</dbReference>
<keyword evidence="3" id="KW-1185">Reference proteome</keyword>